<dbReference type="Proteomes" id="UP001174997">
    <property type="component" value="Unassembled WGS sequence"/>
</dbReference>
<feature type="region of interest" description="Disordered" evidence="1">
    <location>
        <begin position="12"/>
        <end position="39"/>
    </location>
</feature>
<dbReference type="SUPFAM" id="SSF51294">
    <property type="entry name" value="Hedgehog/intein (Hint) domain"/>
    <property type="match status" value="1"/>
</dbReference>
<evidence type="ECO:0000259" key="2">
    <source>
        <dbReference type="PROSITE" id="PS50234"/>
    </source>
</evidence>
<protein>
    <submittedName>
        <fullName evidence="3">Hint-domain-containing protein</fullName>
    </submittedName>
</protein>
<dbReference type="InterPro" id="IPR051266">
    <property type="entry name" value="CLCR"/>
</dbReference>
<dbReference type="InterPro" id="IPR039510">
    <property type="entry name" value="Vint_dom"/>
</dbReference>
<keyword evidence="4" id="KW-1185">Reference proteome</keyword>
<gene>
    <name evidence="3" type="ORF">QBC41DRAFT_300124</name>
</gene>
<dbReference type="Pfam" id="PF14623">
    <property type="entry name" value="Vint"/>
    <property type="match status" value="1"/>
</dbReference>
<evidence type="ECO:0000256" key="1">
    <source>
        <dbReference type="SAM" id="MobiDB-lite"/>
    </source>
</evidence>
<name>A0AA39ZIZ1_9PEZI</name>
<comment type="caution">
    <text evidence="3">The sequence shown here is derived from an EMBL/GenBank/DDBJ whole genome shotgun (WGS) entry which is preliminary data.</text>
</comment>
<dbReference type="AlphaFoldDB" id="A0AA39ZIZ1"/>
<organism evidence="3 4">
    <name type="scientific">Cercophora samala</name>
    <dbReference type="NCBI Taxonomy" id="330535"/>
    <lineage>
        <taxon>Eukaryota</taxon>
        <taxon>Fungi</taxon>
        <taxon>Dikarya</taxon>
        <taxon>Ascomycota</taxon>
        <taxon>Pezizomycotina</taxon>
        <taxon>Sordariomycetes</taxon>
        <taxon>Sordariomycetidae</taxon>
        <taxon>Sordariales</taxon>
        <taxon>Lasiosphaeriaceae</taxon>
        <taxon>Cercophora</taxon>
    </lineage>
</organism>
<proteinExistence type="predicted"/>
<dbReference type="InterPro" id="IPR002035">
    <property type="entry name" value="VWF_A"/>
</dbReference>
<dbReference type="InterPro" id="IPR003587">
    <property type="entry name" value="Hint_dom_N"/>
</dbReference>
<accession>A0AA39ZIZ1</accession>
<dbReference type="PANTHER" id="PTHR10579:SF156">
    <property type="entry name" value="VWFA DOMAIN-CONTAINING PROTEIN"/>
    <property type="match status" value="1"/>
</dbReference>
<dbReference type="Gene3D" id="2.170.16.10">
    <property type="entry name" value="Hedgehog/Intein (Hint) domain"/>
    <property type="match status" value="1"/>
</dbReference>
<feature type="compositionally biased region" description="Basic and acidic residues" evidence="1">
    <location>
        <begin position="23"/>
        <end position="39"/>
    </location>
</feature>
<dbReference type="SMART" id="SM00306">
    <property type="entry name" value="HintN"/>
    <property type="match status" value="1"/>
</dbReference>
<dbReference type="InterPro" id="IPR032838">
    <property type="entry name" value="Vwaint_dom"/>
</dbReference>
<feature type="compositionally biased region" description="Polar residues" evidence="1">
    <location>
        <begin position="12"/>
        <end position="21"/>
    </location>
</feature>
<evidence type="ECO:0000313" key="3">
    <source>
        <dbReference type="EMBL" id="KAK0671931.1"/>
    </source>
</evidence>
<dbReference type="InterPro" id="IPR036465">
    <property type="entry name" value="vWFA_dom_sf"/>
</dbReference>
<reference evidence="3" key="1">
    <citation type="submission" date="2023-06" db="EMBL/GenBank/DDBJ databases">
        <title>Genome-scale phylogeny and comparative genomics of the fungal order Sordariales.</title>
        <authorList>
            <consortium name="Lawrence Berkeley National Laboratory"/>
            <person name="Hensen N."/>
            <person name="Bonometti L."/>
            <person name="Westerberg I."/>
            <person name="Brannstrom I.O."/>
            <person name="Guillou S."/>
            <person name="Cros-Aarteil S."/>
            <person name="Calhoun S."/>
            <person name="Haridas S."/>
            <person name="Kuo A."/>
            <person name="Mondo S."/>
            <person name="Pangilinan J."/>
            <person name="Riley R."/>
            <person name="Labutti K."/>
            <person name="Andreopoulos B."/>
            <person name="Lipzen A."/>
            <person name="Chen C."/>
            <person name="Yanf M."/>
            <person name="Daum C."/>
            <person name="Ng V."/>
            <person name="Clum A."/>
            <person name="Steindorff A."/>
            <person name="Ohm R."/>
            <person name="Martin F."/>
            <person name="Silar P."/>
            <person name="Natvig D."/>
            <person name="Lalanne C."/>
            <person name="Gautier V."/>
            <person name="Ament-Velasquez S.L."/>
            <person name="Kruys A."/>
            <person name="Hutchinson M.I."/>
            <person name="Powell A.J."/>
            <person name="Barry K."/>
            <person name="Miller A.N."/>
            <person name="Grigoriev I.V."/>
            <person name="Debuchy R."/>
            <person name="Gladieux P."/>
            <person name="Thoren M.H."/>
            <person name="Johannesson H."/>
        </authorList>
    </citation>
    <scope>NUCLEOTIDE SEQUENCE</scope>
    <source>
        <strain evidence="3">CBS 307.81</strain>
    </source>
</reference>
<dbReference type="SMART" id="SM00327">
    <property type="entry name" value="VWA"/>
    <property type="match status" value="1"/>
</dbReference>
<dbReference type="CDD" id="cd00081">
    <property type="entry name" value="Hint"/>
    <property type="match status" value="1"/>
</dbReference>
<dbReference type="Gene3D" id="3.40.50.410">
    <property type="entry name" value="von Willebrand factor, type A domain"/>
    <property type="match status" value="1"/>
</dbReference>
<dbReference type="SUPFAM" id="SSF53300">
    <property type="entry name" value="vWA-like"/>
    <property type="match status" value="1"/>
</dbReference>
<dbReference type="PANTHER" id="PTHR10579">
    <property type="entry name" value="CALCIUM-ACTIVATED CHLORIDE CHANNEL REGULATOR"/>
    <property type="match status" value="1"/>
</dbReference>
<sequence>MVRIDLCNWTTTSSASGSTLPLRTREKEEPLRAREKEELPRSASLLQIHPLETEDGVLIKIDPPKEPELEDLRQRNHVPLDLVLSIDVSGSMGANAPVPAKNGTEGEHYGLSVLDLVKHAAKTILETLDEDDRLGIVTFSTSSRVVRELTYVTPSNKAKILKQLDALQPISMTNLWHGIRDGLSLFNNNPKAVNDCGNPGSGRVPALLVLTDGMPNHQCPNQGYVAKLRQWSNLPASIHTFGFGYSLRSGLLKSIAEVGGGNYSFIPDAGMIGTVFVHAVANLQSTFAINAELQLTYPSTLELEETTGEAVEKQQPIAPSGDDSPKRILNIPLGNLQYGQSREIYLRYGCLSGYLKSFKAAASKASVSPPTITAVLKFHEDTHSFNPNQPTRIATKRSANDHSVSLPDAEIAYHISRSLLVSFISKFYPLDLENEHQPLLDLPDDIPSQLTALARSLPAVKYMATHAGCKSLLIDLCGFNIDPLTTPSSSWTGQIALALVNKQYYFRWGKHYLPSLAGAHSRQICNSFKDAGPKQYGVDSQLFIACRDKLDDAFDHLPAPRPSNAMQAVYARYTPAPSSSGSGTASPPAYDAQDFRDEGWKWGSGGNAGGDVYSSIAINMSDYNDEQGACFAGFTLVTLANGENIKISSLRRGVGVLTPRGERKVVAVMKTPVRRMGMVVVEGGRQRFLVTGWHPIRGGDGGWVFPQEMKGRRRVRYTGFIYSVMLEWDGDVEAHAMMLGGGGVWGVTLGHGMTDALAAVDDVRAHGFFGDYDRVGRALSRLQRLGNGLVLGGGVMRDPVDGLVNGFKRAGVSQMSGPAVRGSVVKQRKMMLYV</sequence>
<dbReference type="Pfam" id="PF14624">
    <property type="entry name" value="Vwaint"/>
    <property type="match status" value="1"/>
</dbReference>
<dbReference type="InterPro" id="IPR036844">
    <property type="entry name" value="Hint_dom_sf"/>
</dbReference>
<feature type="domain" description="VWFA" evidence="2">
    <location>
        <begin position="81"/>
        <end position="280"/>
    </location>
</feature>
<dbReference type="Pfam" id="PF13768">
    <property type="entry name" value="VWA_3"/>
    <property type="match status" value="1"/>
</dbReference>
<dbReference type="PROSITE" id="PS50234">
    <property type="entry name" value="VWFA"/>
    <property type="match status" value="1"/>
</dbReference>
<dbReference type="EMBL" id="JAULSY010000017">
    <property type="protein sequence ID" value="KAK0671931.1"/>
    <property type="molecule type" value="Genomic_DNA"/>
</dbReference>
<evidence type="ECO:0000313" key="4">
    <source>
        <dbReference type="Proteomes" id="UP001174997"/>
    </source>
</evidence>